<dbReference type="InterPro" id="IPR002477">
    <property type="entry name" value="Peptidoglycan-bd-like"/>
</dbReference>
<dbReference type="Gene3D" id="1.10.101.10">
    <property type="entry name" value="PGBD-like superfamily/PGBD"/>
    <property type="match status" value="1"/>
</dbReference>
<dbReference type="InterPro" id="IPR036365">
    <property type="entry name" value="PGBD-like_sf"/>
</dbReference>
<evidence type="ECO:0000256" key="2">
    <source>
        <dbReference type="ARBA" id="ARBA00022670"/>
    </source>
</evidence>
<dbReference type="KEGG" id="ppsr:I6J18_21190"/>
<dbReference type="PANTHER" id="PTHR47053">
    <property type="entry name" value="MUREIN DD-ENDOPEPTIDASE MEPH-RELATED"/>
    <property type="match status" value="1"/>
</dbReference>
<keyword evidence="5" id="KW-0732">Signal</keyword>
<dbReference type="RefSeq" id="WP_040375027.1">
    <property type="nucleotide sequence ID" value="NZ_CP068053.1"/>
</dbReference>
<dbReference type="AlphaFoldDB" id="A0A974NLR2"/>
<dbReference type="InterPro" id="IPR036366">
    <property type="entry name" value="PGBDSf"/>
</dbReference>
<proteinExistence type="inferred from homology"/>
<feature type="signal peptide" evidence="5">
    <location>
        <begin position="1"/>
        <end position="23"/>
    </location>
</feature>
<dbReference type="Gene3D" id="3.90.1720.10">
    <property type="entry name" value="endopeptidase domain like (from Nostoc punctiforme)"/>
    <property type="match status" value="1"/>
</dbReference>
<keyword evidence="4" id="KW-0788">Thiol protease</keyword>
<evidence type="ECO:0000259" key="6">
    <source>
        <dbReference type="PROSITE" id="PS51935"/>
    </source>
</evidence>
<gene>
    <name evidence="7" type="ORF">I6J18_21190</name>
</gene>
<evidence type="ECO:0000313" key="8">
    <source>
        <dbReference type="Proteomes" id="UP000595254"/>
    </source>
</evidence>
<dbReference type="InterPro" id="IPR038765">
    <property type="entry name" value="Papain-like_cys_pep_sf"/>
</dbReference>
<sequence>MKKWIASAAIASALMLTPIQAFANIGDKTLKPATTSNDNRQLQELLKIKGYFTYSGSFTTYYGSYTVSAVKKFQKAKGLTADGIAGPATFKALGVYNVNNTTLIKNAKSLIGTPYKWGGTTTSGFDCSGLIYYVYKKQGITLPRTSASLYKDTGLKVSSPSVGDLVFFDTSSKKTGVSHVGIFIGNGEFISAASSKGVSIAKMNNSYWKAAYVGAKTL</sequence>
<evidence type="ECO:0000313" key="7">
    <source>
        <dbReference type="EMBL" id="QQT00063.1"/>
    </source>
</evidence>
<protein>
    <submittedName>
        <fullName evidence="7">C40 family peptidase</fullName>
    </submittedName>
</protein>
<feature type="chain" id="PRO_5037240635" evidence="5">
    <location>
        <begin position="24"/>
        <end position="218"/>
    </location>
</feature>
<reference evidence="7 8" key="1">
    <citation type="submission" date="2021-01" db="EMBL/GenBank/DDBJ databases">
        <title>FDA dAtabase for Regulatory Grade micrObial Sequences (FDA-ARGOS): Supporting development and validation of Infectious Disease Dx tests.</title>
        <authorList>
            <person name="Nelson B."/>
            <person name="Plummer A."/>
            <person name="Tallon L."/>
            <person name="Sadzewicz L."/>
            <person name="Zhao X."/>
            <person name="Boylan J."/>
            <person name="Ott S."/>
            <person name="Bowen H."/>
            <person name="Vavikolanu K."/>
            <person name="Mehta A."/>
            <person name="Aluvathingal J."/>
            <person name="Nadendla S."/>
            <person name="Myers T."/>
            <person name="Yan Y."/>
            <person name="Sichtig H."/>
        </authorList>
    </citation>
    <scope>NUCLEOTIDE SEQUENCE [LARGE SCALE GENOMIC DNA]</scope>
    <source>
        <strain evidence="7 8">FDAARGOS_1161</strain>
    </source>
</reference>
<dbReference type="SUPFAM" id="SSF47090">
    <property type="entry name" value="PGBD-like"/>
    <property type="match status" value="1"/>
</dbReference>
<keyword evidence="2" id="KW-0645">Protease</keyword>
<dbReference type="InterPro" id="IPR051202">
    <property type="entry name" value="Peptidase_C40"/>
</dbReference>
<feature type="domain" description="NlpC/P60" evidence="6">
    <location>
        <begin position="97"/>
        <end position="218"/>
    </location>
</feature>
<organism evidence="7 8">
    <name type="scientific">Peribacillus psychrosaccharolyticus</name>
    <name type="common">Bacillus psychrosaccharolyticus</name>
    <dbReference type="NCBI Taxonomy" id="1407"/>
    <lineage>
        <taxon>Bacteria</taxon>
        <taxon>Bacillati</taxon>
        <taxon>Bacillota</taxon>
        <taxon>Bacilli</taxon>
        <taxon>Bacillales</taxon>
        <taxon>Bacillaceae</taxon>
        <taxon>Peribacillus</taxon>
    </lineage>
</organism>
<dbReference type="GO" id="GO:0008234">
    <property type="term" value="F:cysteine-type peptidase activity"/>
    <property type="evidence" value="ECO:0007669"/>
    <property type="project" value="UniProtKB-KW"/>
</dbReference>
<dbReference type="EMBL" id="CP068053">
    <property type="protein sequence ID" value="QQT00063.1"/>
    <property type="molecule type" value="Genomic_DNA"/>
</dbReference>
<evidence type="ECO:0000256" key="1">
    <source>
        <dbReference type="ARBA" id="ARBA00007074"/>
    </source>
</evidence>
<comment type="similarity">
    <text evidence="1">Belongs to the peptidase C40 family.</text>
</comment>
<dbReference type="Pfam" id="PF00877">
    <property type="entry name" value="NLPC_P60"/>
    <property type="match status" value="1"/>
</dbReference>
<accession>A0A974NLR2</accession>
<name>A0A974NLR2_PERPY</name>
<evidence type="ECO:0000256" key="4">
    <source>
        <dbReference type="ARBA" id="ARBA00022807"/>
    </source>
</evidence>
<keyword evidence="3" id="KW-0378">Hydrolase</keyword>
<dbReference type="Pfam" id="PF01471">
    <property type="entry name" value="PG_binding_1"/>
    <property type="match status" value="1"/>
</dbReference>
<dbReference type="GO" id="GO:0006508">
    <property type="term" value="P:proteolysis"/>
    <property type="evidence" value="ECO:0007669"/>
    <property type="project" value="UniProtKB-KW"/>
</dbReference>
<dbReference type="Proteomes" id="UP000595254">
    <property type="component" value="Chromosome"/>
</dbReference>
<evidence type="ECO:0000256" key="5">
    <source>
        <dbReference type="SAM" id="SignalP"/>
    </source>
</evidence>
<dbReference type="PROSITE" id="PS51935">
    <property type="entry name" value="NLPC_P60"/>
    <property type="match status" value="1"/>
</dbReference>
<dbReference type="SUPFAM" id="SSF54001">
    <property type="entry name" value="Cysteine proteinases"/>
    <property type="match status" value="1"/>
</dbReference>
<keyword evidence="8" id="KW-1185">Reference proteome</keyword>
<dbReference type="InterPro" id="IPR000064">
    <property type="entry name" value="NLP_P60_dom"/>
</dbReference>
<evidence type="ECO:0000256" key="3">
    <source>
        <dbReference type="ARBA" id="ARBA00022801"/>
    </source>
</evidence>
<dbReference type="PANTHER" id="PTHR47053:SF1">
    <property type="entry name" value="MUREIN DD-ENDOPEPTIDASE MEPH-RELATED"/>
    <property type="match status" value="1"/>
</dbReference>